<keyword evidence="4" id="KW-1185">Reference proteome</keyword>
<proteinExistence type="predicted"/>
<keyword evidence="1" id="KW-0812">Transmembrane</keyword>
<dbReference type="RefSeq" id="WP_386820746.1">
    <property type="nucleotide sequence ID" value="NZ_JBHUIT010000028.1"/>
</dbReference>
<name>A0ABW5D8R6_9BACT</name>
<sequence>MTDPGSIIDNLSLTAVPEPSALGLLCLSAIALLRRRRS</sequence>
<dbReference type="NCBIfam" id="TIGR02595">
    <property type="entry name" value="PEP_CTERM"/>
    <property type="match status" value="1"/>
</dbReference>
<accession>A0ABW5D8R6</accession>
<reference evidence="4" key="1">
    <citation type="journal article" date="2019" name="Int. J. Syst. Evol. Microbiol.">
        <title>The Global Catalogue of Microorganisms (GCM) 10K type strain sequencing project: providing services to taxonomists for standard genome sequencing and annotation.</title>
        <authorList>
            <consortium name="The Broad Institute Genomics Platform"/>
            <consortium name="The Broad Institute Genome Sequencing Center for Infectious Disease"/>
            <person name="Wu L."/>
            <person name="Ma J."/>
        </authorList>
    </citation>
    <scope>NUCLEOTIDE SEQUENCE [LARGE SCALE GENOMIC DNA]</scope>
    <source>
        <strain evidence="4">CGMCC 4.7106</strain>
    </source>
</reference>
<comment type="caution">
    <text evidence="3">The sequence shown here is derived from an EMBL/GenBank/DDBJ whole genome shotgun (WGS) entry which is preliminary data.</text>
</comment>
<evidence type="ECO:0000313" key="3">
    <source>
        <dbReference type="EMBL" id="MFD2257452.1"/>
    </source>
</evidence>
<keyword evidence="1" id="KW-0472">Membrane</keyword>
<feature type="domain" description="Ice-binding protein C-terminal" evidence="2">
    <location>
        <begin position="15"/>
        <end position="37"/>
    </location>
</feature>
<dbReference type="InterPro" id="IPR013424">
    <property type="entry name" value="Ice-binding_C"/>
</dbReference>
<evidence type="ECO:0000313" key="4">
    <source>
        <dbReference type="Proteomes" id="UP001597375"/>
    </source>
</evidence>
<dbReference type="Proteomes" id="UP001597375">
    <property type="component" value="Unassembled WGS sequence"/>
</dbReference>
<gene>
    <name evidence="3" type="ORF">ACFSSA_12280</name>
</gene>
<evidence type="ECO:0000256" key="1">
    <source>
        <dbReference type="SAM" id="Phobius"/>
    </source>
</evidence>
<keyword evidence="1" id="KW-1133">Transmembrane helix</keyword>
<dbReference type="EMBL" id="JBHUIT010000028">
    <property type="protein sequence ID" value="MFD2257452.1"/>
    <property type="molecule type" value="Genomic_DNA"/>
</dbReference>
<protein>
    <submittedName>
        <fullName evidence="3">PEP-CTERM sorting domain-containing protein</fullName>
    </submittedName>
</protein>
<feature type="transmembrane region" description="Helical" evidence="1">
    <location>
        <begin position="12"/>
        <end position="33"/>
    </location>
</feature>
<dbReference type="Pfam" id="PF07589">
    <property type="entry name" value="PEP-CTERM"/>
    <property type="match status" value="1"/>
</dbReference>
<evidence type="ECO:0000259" key="2">
    <source>
        <dbReference type="Pfam" id="PF07589"/>
    </source>
</evidence>
<organism evidence="3 4">
    <name type="scientific">Luteolibacter algae</name>
    <dbReference type="NCBI Taxonomy" id="454151"/>
    <lineage>
        <taxon>Bacteria</taxon>
        <taxon>Pseudomonadati</taxon>
        <taxon>Verrucomicrobiota</taxon>
        <taxon>Verrucomicrobiia</taxon>
        <taxon>Verrucomicrobiales</taxon>
        <taxon>Verrucomicrobiaceae</taxon>
        <taxon>Luteolibacter</taxon>
    </lineage>
</organism>